<dbReference type="InterPro" id="IPR029488">
    <property type="entry name" value="Hmw/CFAP97"/>
</dbReference>
<reference evidence="4" key="1">
    <citation type="submission" date="2022-01" db="EMBL/GenBank/DDBJ databases">
        <authorList>
            <person name="Braso-Vives M."/>
        </authorList>
    </citation>
    <scope>NUCLEOTIDE SEQUENCE</scope>
</reference>
<feature type="compositionally biased region" description="Basic residues" evidence="3">
    <location>
        <begin position="155"/>
        <end position="169"/>
    </location>
</feature>
<protein>
    <recommendedName>
        <fullName evidence="2">Cilia- and flagella-associated protein 97</fullName>
    </recommendedName>
</protein>
<feature type="compositionally biased region" description="Low complexity" evidence="3">
    <location>
        <begin position="72"/>
        <end position="81"/>
    </location>
</feature>
<feature type="compositionally biased region" description="Low complexity" evidence="3">
    <location>
        <begin position="170"/>
        <end position="182"/>
    </location>
</feature>
<feature type="compositionally biased region" description="Polar residues" evidence="3">
    <location>
        <begin position="203"/>
        <end position="219"/>
    </location>
</feature>
<feature type="compositionally biased region" description="Low complexity" evidence="3">
    <location>
        <begin position="444"/>
        <end position="461"/>
    </location>
</feature>
<proteinExistence type="inferred from homology"/>
<evidence type="ECO:0000256" key="2">
    <source>
        <dbReference type="ARBA" id="ARBA00021424"/>
    </source>
</evidence>
<dbReference type="EMBL" id="OV696691">
    <property type="protein sequence ID" value="CAH1268462.1"/>
    <property type="molecule type" value="Genomic_DNA"/>
</dbReference>
<feature type="compositionally biased region" description="Acidic residues" evidence="3">
    <location>
        <begin position="82"/>
        <end position="92"/>
    </location>
</feature>
<comment type="similarity">
    <text evidence="1">Belongs to the CFAP97 family.</text>
</comment>
<keyword evidence="5" id="KW-1185">Reference proteome</keyword>
<feature type="region of interest" description="Disordered" evidence="3">
    <location>
        <begin position="332"/>
        <end position="374"/>
    </location>
</feature>
<name>A0A8K0A385_BRALA</name>
<dbReference type="PANTHER" id="PTHR23035:SF1">
    <property type="entry name" value="CILIA- AND FLAGELLA-ASSOCIATED PROTEIN 97"/>
    <property type="match status" value="1"/>
</dbReference>
<dbReference type="PANTHER" id="PTHR23035">
    <property type="entry name" value="CILIA- AND FLAGELLA-ASSOCIATED PROTEIN 97-RELATED"/>
    <property type="match status" value="1"/>
</dbReference>
<evidence type="ECO:0000313" key="4">
    <source>
        <dbReference type="EMBL" id="CAH1268462.1"/>
    </source>
</evidence>
<dbReference type="GO" id="GO:0007283">
    <property type="term" value="P:spermatogenesis"/>
    <property type="evidence" value="ECO:0007669"/>
    <property type="project" value="TreeGrafter"/>
</dbReference>
<feature type="compositionally biased region" description="Low complexity" evidence="3">
    <location>
        <begin position="137"/>
        <end position="154"/>
    </location>
</feature>
<dbReference type="InterPro" id="IPR038791">
    <property type="entry name" value="Cfap97/Hemingway"/>
</dbReference>
<feature type="region of interest" description="Disordered" evidence="3">
    <location>
        <begin position="19"/>
        <end position="252"/>
    </location>
</feature>
<gene>
    <name evidence="4" type="primary">CFAP97</name>
    <name evidence="4" type="ORF">BLAG_LOCUS21391</name>
</gene>
<sequence>MEEDDLSGDVDFDFFEVNSTSHRSISPVPGDVSTQQKTADREDSRGRNVSGDQNSVRSGSSVKITAKIPTGSPRSSGSYSSDEFESEGEGGSESDNNGAGKRKSRTPTPSHGKQPSNKTMGSAASKHSITQREVSPESDSPVESPRSRSSSRSSSRGRKASRSRSRSRSSSRSSDSVTDVSPLSSPNISPELRRRSQKGVATAESQSQVRHRQTTSSGSRDNHRHRRNPGVTGKRQVKTIGVERQGQERPMHKDVRFKEGDDNVVEDKEDALLLTDDSDTMELNRLLAAVLDMEKRPRSAGTPTTGQHKNMTFSNDEVRRIEMENHRLLNEIIKKKQKRPMSASSTSSRMSRASTSSVSSTRSRGGRRDANSSARIYHTALNRMRDQQRIERENLAMLRRLEGARATPGMSRQELLGNFDQQRRYFGNISKSKTQTPVRARRPLSAGASRLRTAAATSSAADMGSPLHTTKPRPQSSGRVRPAWESGW</sequence>
<dbReference type="OrthoDB" id="515313at2759"/>
<evidence type="ECO:0000313" key="5">
    <source>
        <dbReference type="Proteomes" id="UP000838412"/>
    </source>
</evidence>
<evidence type="ECO:0000256" key="1">
    <source>
        <dbReference type="ARBA" id="ARBA00008315"/>
    </source>
</evidence>
<feature type="compositionally biased region" description="Polar residues" evidence="3">
    <location>
        <begin position="106"/>
        <end position="128"/>
    </location>
</feature>
<feature type="compositionally biased region" description="Low complexity" evidence="3">
    <location>
        <begin position="341"/>
        <end position="363"/>
    </location>
</feature>
<dbReference type="Pfam" id="PF13879">
    <property type="entry name" value="Hmw_CFAP97"/>
    <property type="match status" value="1"/>
</dbReference>
<feature type="compositionally biased region" description="Polar residues" evidence="3">
    <location>
        <begin position="50"/>
        <end position="63"/>
    </location>
</feature>
<organism evidence="4 5">
    <name type="scientific">Branchiostoma lanceolatum</name>
    <name type="common">Common lancelet</name>
    <name type="synonym">Amphioxus lanceolatum</name>
    <dbReference type="NCBI Taxonomy" id="7740"/>
    <lineage>
        <taxon>Eukaryota</taxon>
        <taxon>Metazoa</taxon>
        <taxon>Chordata</taxon>
        <taxon>Cephalochordata</taxon>
        <taxon>Leptocardii</taxon>
        <taxon>Amphioxiformes</taxon>
        <taxon>Branchiostomatidae</taxon>
        <taxon>Branchiostoma</taxon>
    </lineage>
</organism>
<dbReference type="Proteomes" id="UP000838412">
    <property type="component" value="Chromosome 6"/>
</dbReference>
<dbReference type="AlphaFoldDB" id="A0A8K0A385"/>
<accession>A0A8K0A385</accession>
<evidence type="ECO:0000256" key="3">
    <source>
        <dbReference type="SAM" id="MobiDB-lite"/>
    </source>
</evidence>
<feature type="region of interest" description="Disordered" evidence="3">
    <location>
        <begin position="434"/>
        <end position="488"/>
    </location>
</feature>